<feature type="compositionally biased region" description="Polar residues" evidence="1">
    <location>
        <begin position="191"/>
        <end position="200"/>
    </location>
</feature>
<dbReference type="Proteomes" id="UP001526426">
    <property type="component" value="Unassembled WGS sequence"/>
</dbReference>
<dbReference type="RefSeq" id="WP_265264226.1">
    <property type="nucleotide sequence ID" value="NZ_JAIHOM010000037.1"/>
</dbReference>
<feature type="compositionally biased region" description="Basic and acidic residues" evidence="1">
    <location>
        <begin position="72"/>
        <end position="96"/>
    </location>
</feature>
<keyword evidence="2" id="KW-1133">Transmembrane helix</keyword>
<reference evidence="3 4" key="1">
    <citation type="submission" date="2021-08" db="EMBL/GenBank/DDBJ databases">
        <title>Draft genome sequence of Spirulina subsalsa with high tolerance to salinity and hype-accumulation of phycocyanin.</title>
        <authorList>
            <person name="Pei H."/>
            <person name="Jiang L."/>
        </authorList>
    </citation>
    <scope>NUCLEOTIDE SEQUENCE [LARGE SCALE GENOMIC DNA]</scope>
    <source>
        <strain evidence="3 4">FACHB-351</strain>
    </source>
</reference>
<keyword evidence="4" id="KW-1185">Reference proteome</keyword>
<feature type="transmembrane region" description="Helical" evidence="2">
    <location>
        <begin position="36"/>
        <end position="56"/>
    </location>
</feature>
<evidence type="ECO:0000313" key="4">
    <source>
        <dbReference type="Proteomes" id="UP001526426"/>
    </source>
</evidence>
<comment type="caution">
    <text evidence="3">The sequence shown here is derived from an EMBL/GenBank/DDBJ whole genome shotgun (WGS) entry which is preliminary data.</text>
</comment>
<keyword evidence="2" id="KW-0472">Membrane</keyword>
<keyword evidence="2" id="KW-0812">Transmembrane</keyword>
<feature type="transmembrane region" description="Helical" evidence="2">
    <location>
        <begin position="113"/>
        <end position="136"/>
    </location>
</feature>
<name>A0ABT3L4M2_9CYAN</name>
<feature type="region of interest" description="Disordered" evidence="1">
    <location>
        <begin position="176"/>
        <end position="216"/>
    </location>
</feature>
<evidence type="ECO:0000313" key="3">
    <source>
        <dbReference type="EMBL" id="MCW6036461.1"/>
    </source>
</evidence>
<protein>
    <submittedName>
        <fullName evidence="3">Uncharacterized protein</fullName>
    </submittedName>
</protein>
<accession>A0ABT3L4M2</accession>
<organism evidence="3 4">
    <name type="scientific">Spirulina subsalsa FACHB-351</name>
    <dbReference type="NCBI Taxonomy" id="234711"/>
    <lineage>
        <taxon>Bacteria</taxon>
        <taxon>Bacillati</taxon>
        <taxon>Cyanobacteriota</taxon>
        <taxon>Cyanophyceae</taxon>
        <taxon>Spirulinales</taxon>
        <taxon>Spirulinaceae</taxon>
        <taxon>Spirulina</taxon>
    </lineage>
</organism>
<proteinExistence type="predicted"/>
<dbReference type="EMBL" id="JAIHOM010000037">
    <property type="protein sequence ID" value="MCW6036461.1"/>
    <property type="molecule type" value="Genomic_DNA"/>
</dbReference>
<evidence type="ECO:0000256" key="1">
    <source>
        <dbReference type="SAM" id="MobiDB-lite"/>
    </source>
</evidence>
<evidence type="ECO:0000256" key="2">
    <source>
        <dbReference type="SAM" id="Phobius"/>
    </source>
</evidence>
<feature type="region of interest" description="Disordered" evidence="1">
    <location>
        <begin position="62"/>
        <end position="103"/>
    </location>
</feature>
<gene>
    <name evidence="3" type="ORF">K4A83_09285</name>
</gene>
<sequence length="273" mass="30625">MVNPVKRKRKRKKKTLAQLLLQTLIARYPIFFWGSLWAIAMMLTVGATVSLLNPAIQPAREPLPLPASLTPEGREDSTPTEDLNERASDAPERALRPYDPNPPKRSLNPLEILPFWLVSLISLGCAASSLIMTLVLRHFCSPRQRLKQLPPARPVYQLPPARYPEVERNFDYPQYSPVAPPREMPRGVTTPRVSSPQSRNFAGPVSHQVPSVPYSRNVSRTVEPQITIVPPEMVTPLDYPGHNGESAPVSGNLAEQMDLRRRYTLSSLMDNLN</sequence>